<dbReference type="PIRSF" id="PIRSF037240">
    <property type="entry name" value="RNA_polIII_Trep_MAF1"/>
    <property type="match status" value="1"/>
</dbReference>
<name>A0A1Y2DME0_9FUNG</name>
<dbReference type="AlphaFoldDB" id="A0A1Y2DME0"/>
<protein>
    <submittedName>
        <fullName evidence="1">Maf1 regulator</fullName>
    </submittedName>
</protein>
<dbReference type="GO" id="GO:0005634">
    <property type="term" value="C:nucleus"/>
    <property type="evidence" value="ECO:0007669"/>
    <property type="project" value="TreeGrafter"/>
</dbReference>
<dbReference type="Gene3D" id="3.40.1000.50">
    <property type="entry name" value="Repressor of RNA polymerase III transcription Maf1"/>
    <property type="match status" value="1"/>
</dbReference>
<dbReference type="InterPro" id="IPR015257">
    <property type="entry name" value="Maf1"/>
</dbReference>
<organism evidence="1 2">
    <name type="scientific">Neocallimastix californiae</name>
    <dbReference type="NCBI Taxonomy" id="1754190"/>
    <lineage>
        <taxon>Eukaryota</taxon>
        <taxon>Fungi</taxon>
        <taxon>Fungi incertae sedis</taxon>
        <taxon>Chytridiomycota</taxon>
        <taxon>Chytridiomycota incertae sedis</taxon>
        <taxon>Neocallimastigomycetes</taxon>
        <taxon>Neocallimastigales</taxon>
        <taxon>Neocallimastigaceae</taxon>
        <taxon>Neocallimastix</taxon>
    </lineage>
</organism>
<dbReference type="GO" id="GO:0016480">
    <property type="term" value="P:negative regulation of transcription by RNA polymerase III"/>
    <property type="evidence" value="ECO:0007669"/>
    <property type="project" value="InterPro"/>
</dbReference>
<accession>A0A1Y2DME0</accession>
<evidence type="ECO:0000313" key="2">
    <source>
        <dbReference type="Proteomes" id="UP000193920"/>
    </source>
</evidence>
<evidence type="ECO:0000313" key="1">
    <source>
        <dbReference type="EMBL" id="ORY60314.1"/>
    </source>
</evidence>
<comment type="caution">
    <text evidence="1">The sequence shown here is derived from an EMBL/GenBank/DDBJ whole genome shotgun (WGS) entry which is preliminary data.</text>
</comment>
<sequence>MKYLESEVFDALNCALASIEIPDEKIIGRIEAYSCKDTGEDKQLRKELESKLLEEIEELKTPEYSFSSSIVSPFGPLDQTASRRTFFYLIATLNAVFPDYDFSGMRHEVFNKLPSVSMVQNTVQNTLFKLVNSPSTSFLQQRIWTAIDETVDLSNCDIYSFNPDWKCDPYSDEPTIWAYHFFFVNRNLKRIVLFTYRSVR</sequence>
<dbReference type="PANTHER" id="PTHR22504">
    <property type="entry name" value="REPRESSOR OF RNA POLYMERASE III TRANSCRIPTION MAF1"/>
    <property type="match status" value="1"/>
</dbReference>
<reference evidence="1 2" key="1">
    <citation type="submission" date="2016-08" db="EMBL/GenBank/DDBJ databases">
        <title>A Parts List for Fungal Cellulosomes Revealed by Comparative Genomics.</title>
        <authorList>
            <consortium name="DOE Joint Genome Institute"/>
            <person name="Haitjema C.H."/>
            <person name="Gilmore S.P."/>
            <person name="Henske J.K."/>
            <person name="Solomon K.V."/>
            <person name="De Groot R."/>
            <person name="Kuo A."/>
            <person name="Mondo S.J."/>
            <person name="Salamov A.A."/>
            <person name="Labutti K."/>
            <person name="Zhao Z."/>
            <person name="Chiniquy J."/>
            <person name="Barry K."/>
            <person name="Brewer H.M."/>
            <person name="Purvine S.O."/>
            <person name="Wright A.T."/>
            <person name="Boxma B."/>
            <person name="Van Alen T."/>
            <person name="Hackstein J.H."/>
            <person name="Baker S.E."/>
            <person name="Grigoriev I.V."/>
            <person name="O'Malley M.A."/>
        </authorList>
    </citation>
    <scope>NUCLEOTIDE SEQUENCE [LARGE SCALE GENOMIC DNA]</scope>
    <source>
        <strain evidence="1 2">G1</strain>
    </source>
</reference>
<gene>
    <name evidence="1" type="ORF">LY90DRAFT_408482</name>
</gene>
<proteinExistence type="predicted"/>
<dbReference type="GO" id="GO:0000994">
    <property type="term" value="F:RNA polymerase III core binding"/>
    <property type="evidence" value="ECO:0007669"/>
    <property type="project" value="TreeGrafter"/>
</dbReference>
<dbReference type="EMBL" id="MCOG01000062">
    <property type="protein sequence ID" value="ORY60314.1"/>
    <property type="molecule type" value="Genomic_DNA"/>
</dbReference>
<dbReference type="STRING" id="1754190.A0A1Y2DME0"/>
<dbReference type="Pfam" id="PF09174">
    <property type="entry name" value="Maf1"/>
    <property type="match status" value="1"/>
</dbReference>
<keyword evidence="2" id="KW-1185">Reference proteome</keyword>
<dbReference type="PANTHER" id="PTHR22504:SF0">
    <property type="entry name" value="REPRESSOR OF RNA POLYMERASE III TRANSCRIPTION MAF1 HOMOLOG"/>
    <property type="match status" value="1"/>
</dbReference>
<dbReference type="InterPro" id="IPR038564">
    <property type="entry name" value="Maf1_sf"/>
</dbReference>
<dbReference type="Proteomes" id="UP000193920">
    <property type="component" value="Unassembled WGS sequence"/>
</dbReference>
<dbReference type="OrthoDB" id="277029at2759"/>